<dbReference type="AlphaFoldDB" id="A0A0F9K5Z0"/>
<reference evidence="1" key="1">
    <citation type="journal article" date="2015" name="Nature">
        <title>Complex archaea that bridge the gap between prokaryotes and eukaryotes.</title>
        <authorList>
            <person name="Spang A."/>
            <person name="Saw J.H."/>
            <person name="Jorgensen S.L."/>
            <person name="Zaremba-Niedzwiedzka K."/>
            <person name="Martijn J."/>
            <person name="Lind A.E."/>
            <person name="van Eijk R."/>
            <person name="Schleper C."/>
            <person name="Guy L."/>
            <person name="Ettema T.J."/>
        </authorList>
    </citation>
    <scope>NUCLEOTIDE SEQUENCE</scope>
</reference>
<protein>
    <submittedName>
        <fullName evidence="1">Uncharacterized protein</fullName>
    </submittedName>
</protein>
<organism evidence="1">
    <name type="scientific">marine sediment metagenome</name>
    <dbReference type="NCBI Taxonomy" id="412755"/>
    <lineage>
        <taxon>unclassified sequences</taxon>
        <taxon>metagenomes</taxon>
        <taxon>ecological metagenomes</taxon>
    </lineage>
</organism>
<evidence type="ECO:0000313" key="1">
    <source>
        <dbReference type="EMBL" id="KKM77564.1"/>
    </source>
</evidence>
<feature type="non-terminal residue" evidence="1">
    <location>
        <position position="1"/>
    </location>
</feature>
<accession>A0A0F9K5Z0</accession>
<proteinExistence type="predicted"/>
<comment type="caution">
    <text evidence="1">The sequence shown here is derived from an EMBL/GenBank/DDBJ whole genome shotgun (WGS) entry which is preliminary data.</text>
</comment>
<dbReference type="EMBL" id="LAZR01008624">
    <property type="protein sequence ID" value="KKM77564.1"/>
    <property type="molecule type" value="Genomic_DNA"/>
</dbReference>
<sequence>GYNLHVLSFGLPHKELHRVYRVVSDPLVVQLPMWSSAVSTQFHTAEPVMQRLLLEVSR</sequence>
<gene>
    <name evidence="1" type="ORF">LCGC14_1368830</name>
</gene>
<name>A0A0F9K5Z0_9ZZZZ</name>